<accession>A0ABW2Z8B9</accession>
<evidence type="ECO:0000256" key="1">
    <source>
        <dbReference type="SAM" id="Coils"/>
    </source>
</evidence>
<dbReference type="EMBL" id="JBHTIC010000008">
    <property type="protein sequence ID" value="MFD0762579.1"/>
    <property type="molecule type" value="Genomic_DNA"/>
</dbReference>
<reference evidence="4" key="1">
    <citation type="journal article" date="2019" name="Int. J. Syst. Evol. Microbiol.">
        <title>The Global Catalogue of Microorganisms (GCM) 10K type strain sequencing project: providing services to taxonomists for standard genome sequencing and annotation.</title>
        <authorList>
            <consortium name="The Broad Institute Genomics Platform"/>
            <consortium name="The Broad Institute Genome Sequencing Center for Infectious Disease"/>
            <person name="Wu L."/>
            <person name="Ma J."/>
        </authorList>
    </citation>
    <scope>NUCLEOTIDE SEQUENCE [LARGE SCALE GENOMIC DNA]</scope>
    <source>
        <strain evidence="4">CCUG 60022</strain>
    </source>
</reference>
<keyword evidence="2" id="KW-0732">Signal</keyword>
<organism evidence="3 4">
    <name type="scientific">Lutibacter aestuarii</name>
    <dbReference type="NCBI Taxonomy" id="861111"/>
    <lineage>
        <taxon>Bacteria</taxon>
        <taxon>Pseudomonadati</taxon>
        <taxon>Bacteroidota</taxon>
        <taxon>Flavobacteriia</taxon>
        <taxon>Flavobacteriales</taxon>
        <taxon>Flavobacteriaceae</taxon>
        <taxon>Lutibacter</taxon>
    </lineage>
</organism>
<name>A0ABW2Z8B9_9FLAO</name>
<feature type="chain" id="PRO_5046990563" description="Adhesin domain-containing protein" evidence="2">
    <location>
        <begin position="24"/>
        <end position="496"/>
    </location>
</feature>
<sequence>MKTFKYKLTLILLFFAVITQAQKFDKKVNESFKVNSDVTLKIDATQTDVEIETWNRNVVSIEAIMEVEGATKEEATKILKNWNFEALGNKHKVEVISMSNHMNFNFDFEFPEIDIQFPHIEFPELKFAEFEFPEMPEMPEIPEIPEIEFDYQAYKKDSTYLKKYKLKVAKQVEKFKNSDWKKKIDSFRNSEEFKRNIEEYKKASKEMAKEMKELRNSEEFKRAISDAKRAAAEVKKEMLENKELWRKQAEEAKHASKVALEIVEKMKKEGTLDSLQNYGKNVYFNYKATSNSKIKIKKYLKIKVPKKATFDLNVRHGKVTIPESNKKMSAHVSYSNFIGGVITGETNNLTFSNSPVSIVALNSSTITLKNVPNAKFGTFENVNLFSNSSDVILEEVGNDVSLSQKFGTIQVNNTAPNFNRLNIILDYATASLDLSNTSFLYQINSKKSNLEFDKVMLKSNKKVVDGVQILDGYSQNSESLNKLFLTAVFSSVNLKN</sequence>
<feature type="coiled-coil region" evidence="1">
    <location>
        <begin position="190"/>
        <end position="255"/>
    </location>
</feature>
<dbReference type="Proteomes" id="UP001597032">
    <property type="component" value="Unassembled WGS sequence"/>
</dbReference>
<feature type="signal peptide" evidence="2">
    <location>
        <begin position="1"/>
        <end position="23"/>
    </location>
</feature>
<proteinExistence type="predicted"/>
<keyword evidence="1" id="KW-0175">Coiled coil</keyword>
<keyword evidence="4" id="KW-1185">Reference proteome</keyword>
<gene>
    <name evidence="3" type="ORF">ACFQZW_10835</name>
</gene>
<dbReference type="RefSeq" id="WP_386782943.1">
    <property type="nucleotide sequence ID" value="NZ_JBHTIC010000008.1"/>
</dbReference>
<evidence type="ECO:0000256" key="2">
    <source>
        <dbReference type="SAM" id="SignalP"/>
    </source>
</evidence>
<comment type="caution">
    <text evidence="3">The sequence shown here is derived from an EMBL/GenBank/DDBJ whole genome shotgun (WGS) entry which is preliminary data.</text>
</comment>
<evidence type="ECO:0008006" key="5">
    <source>
        <dbReference type="Google" id="ProtNLM"/>
    </source>
</evidence>
<evidence type="ECO:0000313" key="4">
    <source>
        <dbReference type="Proteomes" id="UP001597032"/>
    </source>
</evidence>
<evidence type="ECO:0000313" key="3">
    <source>
        <dbReference type="EMBL" id="MFD0762579.1"/>
    </source>
</evidence>
<protein>
    <recommendedName>
        <fullName evidence="5">Adhesin domain-containing protein</fullName>
    </recommendedName>
</protein>